<evidence type="ECO:0000313" key="1">
    <source>
        <dbReference type="EMBL" id="UWZ86475.1"/>
    </source>
</evidence>
<dbReference type="KEGG" id="orp:MOP44_11130"/>
<keyword evidence="2" id="KW-1185">Reference proteome</keyword>
<sequence length="120" mass="13349">MSRTRHYRDLIAWQKAMDLARVVYRDTEQFPKSETFGLRMSMCRSAVHVASYIAAAHGRLNDPEMKKGLGSARATLNELETQTELAGSLQLFPANAAEDILERCSEVGRLINGLLGVLDP</sequence>
<dbReference type="CDD" id="cd16377">
    <property type="entry name" value="23S_rRNA_IVP_like"/>
    <property type="match status" value="1"/>
</dbReference>
<dbReference type="InterPro" id="IPR012657">
    <property type="entry name" value="23S_rRNA-intervening_sequence"/>
</dbReference>
<dbReference type="Pfam" id="PF05635">
    <property type="entry name" value="23S_rRNA_IVP"/>
    <property type="match status" value="1"/>
</dbReference>
<dbReference type="PANTHER" id="PTHR38471">
    <property type="entry name" value="FOUR HELIX BUNDLE PROTEIN"/>
    <property type="match status" value="1"/>
</dbReference>
<evidence type="ECO:0000313" key="2">
    <source>
        <dbReference type="Proteomes" id="UP001059380"/>
    </source>
</evidence>
<dbReference type="EMBL" id="CP093313">
    <property type="protein sequence ID" value="UWZ86475.1"/>
    <property type="molecule type" value="Genomic_DNA"/>
</dbReference>
<name>A0A9J7BUC0_9BACT</name>
<accession>A0A9J7BUC0</accession>
<reference evidence="1" key="1">
    <citation type="submission" date="2021-04" db="EMBL/GenBank/DDBJ databases">
        <title>Phylogenetic analysis of Acidobacteriaceae.</title>
        <authorList>
            <person name="Qiu L."/>
            <person name="Zhang Q."/>
        </authorList>
    </citation>
    <scope>NUCLEOTIDE SEQUENCE</scope>
    <source>
        <strain evidence="1">DSM 25168</strain>
    </source>
</reference>
<dbReference type="Gene3D" id="1.20.1440.60">
    <property type="entry name" value="23S rRNA-intervening sequence"/>
    <property type="match status" value="1"/>
</dbReference>
<dbReference type="NCBIfam" id="TIGR02436">
    <property type="entry name" value="four helix bundle protein"/>
    <property type="match status" value="1"/>
</dbReference>
<dbReference type="RefSeq" id="WP_260796114.1">
    <property type="nucleotide sequence ID" value="NZ_CP093313.1"/>
</dbReference>
<organism evidence="1 2">
    <name type="scientific">Occallatibacter riparius</name>
    <dbReference type="NCBI Taxonomy" id="1002689"/>
    <lineage>
        <taxon>Bacteria</taxon>
        <taxon>Pseudomonadati</taxon>
        <taxon>Acidobacteriota</taxon>
        <taxon>Terriglobia</taxon>
        <taxon>Terriglobales</taxon>
        <taxon>Acidobacteriaceae</taxon>
        <taxon>Occallatibacter</taxon>
    </lineage>
</organism>
<gene>
    <name evidence="1" type="ORF">MOP44_11130</name>
</gene>
<dbReference type="InterPro" id="IPR036583">
    <property type="entry name" value="23S_rRNA_IVS_sf"/>
</dbReference>
<dbReference type="AlphaFoldDB" id="A0A9J7BUC0"/>
<proteinExistence type="predicted"/>
<dbReference type="Proteomes" id="UP001059380">
    <property type="component" value="Chromosome"/>
</dbReference>
<dbReference type="PANTHER" id="PTHR38471:SF2">
    <property type="entry name" value="FOUR HELIX BUNDLE PROTEIN"/>
    <property type="match status" value="1"/>
</dbReference>
<dbReference type="SUPFAM" id="SSF158446">
    <property type="entry name" value="IVS-encoded protein-like"/>
    <property type="match status" value="1"/>
</dbReference>
<protein>
    <submittedName>
        <fullName evidence="1">Four helix bundle protein</fullName>
    </submittedName>
</protein>